<feature type="domain" description="Ketopantoate reductase N-terminal" evidence="5">
    <location>
        <begin position="6"/>
        <end position="159"/>
    </location>
</feature>
<evidence type="ECO:0000313" key="7">
    <source>
        <dbReference type="EMBL" id="KAF2091035.1"/>
    </source>
</evidence>
<organism evidence="7 8">
    <name type="scientific">Saccharata proteae CBS 121410</name>
    <dbReference type="NCBI Taxonomy" id="1314787"/>
    <lineage>
        <taxon>Eukaryota</taxon>
        <taxon>Fungi</taxon>
        <taxon>Dikarya</taxon>
        <taxon>Ascomycota</taxon>
        <taxon>Pezizomycotina</taxon>
        <taxon>Dothideomycetes</taxon>
        <taxon>Dothideomycetes incertae sedis</taxon>
        <taxon>Botryosphaeriales</taxon>
        <taxon>Saccharataceae</taxon>
        <taxon>Saccharata</taxon>
    </lineage>
</organism>
<dbReference type="EC" id="1.1.1.169" evidence="4"/>
<keyword evidence="2 4" id="KW-0521">NADP</keyword>
<dbReference type="Gene3D" id="1.10.1040.10">
    <property type="entry name" value="N-(1-d-carboxylethyl)-l-norvaline Dehydrogenase, domain 2"/>
    <property type="match status" value="1"/>
</dbReference>
<evidence type="ECO:0000313" key="8">
    <source>
        <dbReference type="Proteomes" id="UP000799776"/>
    </source>
</evidence>
<dbReference type="SUPFAM" id="SSF48179">
    <property type="entry name" value="6-phosphogluconate dehydrogenase C-terminal domain-like"/>
    <property type="match status" value="1"/>
</dbReference>
<dbReference type="GO" id="GO:0005737">
    <property type="term" value="C:cytoplasm"/>
    <property type="evidence" value="ECO:0007669"/>
    <property type="project" value="TreeGrafter"/>
</dbReference>
<evidence type="ECO:0000259" key="6">
    <source>
        <dbReference type="Pfam" id="PF08546"/>
    </source>
</evidence>
<gene>
    <name evidence="7" type="ORF">K490DRAFT_34628</name>
</gene>
<dbReference type="InterPro" id="IPR013328">
    <property type="entry name" value="6PGD_dom2"/>
</dbReference>
<dbReference type="SUPFAM" id="SSF51735">
    <property type="entry name" value="NAD(P)-binding Rossmann-fold domains"/>
    <property type="match status" value="1"/>
</dbReference>
<reference evidence="7" key="1">
    <citation type="journal article" date="2020" name="Stud. Mycol.">
        <title>101 Dothideomycetes genomes: a test case for predicting lifestyles and emergence of pathogens.</title>
        <authorList>
            <person name="Haridas S."/>
            <person name="Albert R."/>
            <person name="Binder M."/>
            <person name="Bloem J."/>
            <person name="Labutti K."/>
            <person name="Salamov A."/>
            <person name="Andreopoulos B."/>
            <person name="Baker S."/>
            <person name="Barry K."/>
            <person name="Bills G."/>
            <person name="Bluhm B."/>
            <person name="Cannon C."/>
            <person name="Castanera R."/>
            <person name="Culley D."/>
            <person name="Daum C."/>
            <person name="Ezra D."/>
            <person name="Gonzalez J."/>
            <person name="Henrissat B."/>
            <person name="Kuo A."/>
            <person name="Liang C."/>
            <person name="Lipzen A."/>
            <person name="Lutzoni F."/>
            <person name="Magnuson J."/>
            <person name="Mondo S."/>
            <person name="Nolan M."/>
            <person name="Ohm R."/>
            <person name="Pangilinan J."/>
            <person name="Park H.-J."/>
            <person name="Ramirez L."/>
            <person name="Alfaro M."/>
            <person name="Sun H."/>
            <person name="Tritt A."/>
            <person name="Yoshinaga Y."/>
            <person name="Zwiers L.-H."/>
            <person name="Turgeon B."/>
            <person name="Goodwin S."/>
            <person name="Spatafora J."/>
            <person name="Crous P."/>
            <person name="Grigoriev I."/>
        </authorList>
    </citation>
    <scope>NUCLEOTIDE SEQUENCE</scope>
    <source>
        <strain evidence="7">CBS 121410</strain>
    </source>
</reference>
<dbReference type="PANTHER" id="PTHR21708">
    <property type="entry name" value="PROBABLE 2-DEHYDROPANTOATE 2-REDUCTASE"/>
    <property type="match status" value="1"/>
</dbReference>
<evidence type="ECO:0000259" key="5">
    <source>
        <dbReference type="Pfam" id="PF02558"/>
    </source>
</evidence>
<protein>
    <recommendedName>
        <fullName evidence="4">2-dehydropantoate 2-reductase</fullName>
        <ecNumber evidence="4">1.1.1.169</ecNumber>
    </recommendedName>
    <alternativeName>
        <fullName evidence="4">Ketopantoate reductase</fullName>
    </alternativeName>
</protein>
<comment type="function">
    <text evidence="4">Catalyzes the NADPH-dependent reduction of ketopantoate into pantoic acid.</text>
</comment>
<dbReference type="NCBIfam" id="TIGR00745">
    <property type="entry name" value="apbA_panE"/>
    <property type="match status" value="1"/>
</dbReference>
<dbReference type="InterPro" id="IPR008927">
    <property type="entry name" value="6-PGluconate_DH-like_C_sf"/>
</dbReference>
<dbReference type="AlphaFoldDB" id="A0A9P4I1H9"/>
<dbReference type="InterPro" id="IPR003710">
    <property type="entry name" value="ApbA"/>
</dbReference>
<evidence type="ECO:0000256" key="2">
    <source>
        <dbReference type="ARBA" id="ARBA00022857"/>
    </source>
</evidence>
<dbReference type="InterPro" id="IPR051402">
    <property type="entry name" value="KPR-Related"/>
</dbReference>
<dbReference type="GO" id="GO:0008677">
    <property type="term" value="F:2-dehydropantoate 2-reductase activity"/>
    <property type="evidence" value="ECO:0007669"/>
    <property type="project" value="UniProtKB-EC"/>
</dbReference>
<dbReference type="InterPro" id="IPR036291">
    <property type="entry name" value="NAD(P)-bd_dom_sf"/>
</dbReference>
<dbReference type="GO" id="GO:0015940">
    <property type="term" value="P:pantothenate biosynthetic process"/>
    <property type="evidence" value="ECO:0007669"/>
    <property type="project" value="InterPro"/>
</dbReference>
<evidence type="ECO:0000256" key="3">
    <source>
        <dbReference type="ARBA" id="ARBA00023002"/>
    </source>
</evidence>
<dbReference type="EMBL" id="ML978712">
    <property type="protein sequence ID" value="KAF2091035.1"/>
    <property type="molecule type" value="Genomic_DNA"/>
</dbReference>
<dbReference type="FunFam" id="1.10.1040.10:FF:000017">
    <property type="entry name" value="2-dehydropantoate 2-reductase"/>
    <property type="match status" value="1"/>
</dbReference>
<accession>A0A9P4I1H9</accession>
<evidence type="ECO:0000256" key="1">
    <source>
        <dbReference type="ARBA" id="ARBA00007870"/>
    </source>
</evidence>
<dbReference type="InterPro" id="IPR013332">
    <property type="entry name" value="KPR_N"/>
</dbReference>
<dbReference type="OrthoDB" id="3609at2759"/>
<dbReference type="Pfam" id="PF02558">
    <property type="entry name" value="ApbA"/>
    <property type="match status" value="1"/>
</dbReference>
<keyword evidence="8" id="KW-1185">Reference proteome</keyword>
<dbReference type="PANTHER" id="PTHR21708:SF30">
    <property type="entry name" value="2-DEHYDROPANTOATE 2-REDUCTASE-RELATED"/>
    <property type="match status" value="1"/>
</dbReference>
<dbReference type="Pfam" id="PF08546">
    <property type="entry name" value="ApbA_C"/>
    <property type="match status" value="1"/>
</dbReference>
<dbReference type="Gene3D" id="3.40.50.720">
    <property type="entry name" value="NAD(P)-binding Rossmann-like Domain"/>
    <property type="match status" value="1"/>
</dbReference>
<comment type="similarity">
    <text evidence="1 4">Belongs to the ketopantoate reductase family.</text>
</comment>
<sequence>MTHPNVLVFGTGGIGSIYASLLAPAYASVTCVCRSNYHAVKNNGITINGPGNNISVRPSHVVSSVADAAAHRPYDFILVASKAFPGANPDTPSLIASVITPERTVIVLLQNGIGIEDEYRTAFPNNPLLSGVVYLPANQTAPGVVSMGNFNRLEIGTYPAEPADGDSAAAGMLRILRDVVRPAGVDVQLYDDVQPRRWSKLLVNASWNPICALTLCSDVDYMASSVAALPFVRSVMSEVVSIAQALGHAEVDEKEADRQIGRAQARVGTKGVEPSMLSDVKAGKPMEVEAILGNTVRIAEEIGVATPGLMALYALAKGLGEGLRQKQVEERDVVY</sequence>
<keyword evidence="3 4" id="KW-0560">Oxidoreductase</keyword>
<feature type="domain" description="Ketopantoate reductase C-terminal" evidence="6">
    <location>
        <begin position="192"/>
        <end position="318"/>
    </location>
</feature>
<name>A0A9P4I1H9_9PEZI</name>
<evidence type="ECO:0000256" key="4">
    <source>
        <dbReference type="RuleBase" id="RU362068"/>
    </source>
</evidence>
<proteinExistence type="inferred from homology"/>
<dbReference type="Proteomes" id="UP000799776">
    <property type="component" value="Unassembled WGS sequence"/>
</dbReference>
<comment type="catalytic activity">
    <reaction evidence="4">
        <text>(R)-pantoate + NADP(+) = 2-dehydropantoate + NADPH + H(+)</text>
        <dbReference type="Rhea" id="RHEA:16233"/>
        <dbReference type="ChEBI" id="CHEBI:11561"/>
        <dbReference type="ChEBI" id="CHEBI:15378"/>
        <dbReference type="ChEBI" id="CHEBI:15980"/>
        <dbReference type="ChEBI" id="CHEBI:57783"/>
        <dbReference type="ChEBI" id="CHEBI:58349"/>
        <dbReference type="EC" id="1.1.1.169"/>
    </reaction>
</comment>
<comment type="caution">
    <text evidence="7">The sequence shown here is derived from an EMBL/GenBank/DDBJ whole genome shotgun (WGS) entry which is preliminary data.</text>
</comment>
<dbReference type="InterPro" id="IPR013752">
    <property type="entry name" value="KPA_reductase"/>
</dbReference>